<dbReference type="GO" id="GO:0009166">
    <property type="term" value="P:nucleotide catabolic process"/>
    <property type="evidence" value="ECO:0007669"/>
    <property type="project" value="InterPro"/>
</dbReference>
<dbReference type="PANTHER" id="PTHR11575:SF48">
    <property type="entry name" value="5'-NUCLEOTIDASE"/>
    <property type="match status" value="1"/>
</dbReference>
<protein>
    <submittedName>
        <fullName evidence="4">Putative nucleotide catabolic process</fullName>
    </submittedName>
</protein>
<dbReference type="InterPro" id="IPR006179">
    <property type="entry name" value="5_nucleotidase/apyrase"/>
</dbReference>
<keyword evidence="2" id="KW-0547">Nucleotide-binding</keyword>
<dbReference type="Gene3D" id="3.90.780.10">
    <property type="entry name" value="5'-Nucleotidase, C-terminal domain"/>
    <property type="match status" value="1"/>
</dbReference>
<keyword evidence="2" id="KW-0378">Hydrolase</keyword>
<reference evidence="4" key="1">
    <citation type="submission" date="2014-03" db="EMBL/GenBank/DDBJ databases">
        <title>The sialotranscriptome of Amblyomma triste, Amblyomma parvum and Amblyomma cajennense ticks, uncovered by 454-based RNA-seq.</title>
        <authorList>
            <person name="Garcia G.R."/>
            <person name="Gardinassi L.G."/>
            <person name="Ribeiro J.M."/>
            <person name="Anatriello E."/>
            <person name="Ferreira B.R."/>
            <person name="Moreira H.N."/>
            <person name="Mafra C."/>
            <person name="Olegario M.M."/>
            <person name="Szabo P.J."/>
            <person name="Miranda-Santos I.K."/>
            <person name="Maruyama S.R."/>
        </authorList>
    </citation>
    <scope>NUCLEOTIDE SEQUENCE</scope>
    <source>
        <strain evidence="4">Mato Grasso do Sul</strain>
        <tissue evidence="4">Salivary glands</tissue>
    </source>
</reference>
<dbReference type="PRINTS" id="PR01607">
    <property type="entry name" value="APYRASEFAMLY"/>
</dbReference>
<dbReference type="Pfam" id="PF02872">
    <property type="entry name" value="5_nucleotid_C"/>
    <property type="match status" value="1"/>
</dbReference>
<dbReference type="GO" id="GO:0016787">
    <property type="term" value="F:hydrolase activity"/>
    <property type="evidence" value="ECO:0007669"/>
    <property type="project" value="UniProtKB-KW"/>
</dbReference>
<dbReference type="InterPro" id="IPR036907">
    <property type="entry name" value="5'-Nucleotdase_C_sf"/>
</dbReference>
<evidence type="ECO:0000259" key="3">
    <source>
        <dbReference type="Pfam" id="PF02872"/>
    </source>
</evidence>
<sequence length="304" mass="34590">MEEVIGHFAVDLDGRFSSIRTSETNLGNFICDVMLSSTHSDLAILNSGTLRSDRIHRRGPFTMRDLVTILPMMDSLIVLSATGDQVLQALENGVSQYPKLEGRFPQVSGVSFAFDPKKPPGQRIDPQFVRIGDEPLERNQKYRLVTKNYLAQGKDGYDVFKECEVLLREDESPELCTAVQNHFQAVRILTGVAHPRTHHRQSLVCLSRRHSLVRTCEDVTTKPPLKRGYSLDASARRGLFRQRQTSLEDVEHETCKMEPKVENRIVILTEEVVKKFWEDSDSHPLRLVEEVIEEEPSTGSFEKN</sequence>
<proteinExistence type="evidence at transcript level"/>
<comment type="similarity">
    <text evidence="1 2">Belongs to the 5'-nucleotidase family.</text>
</comment>
<dbReference type="PANTHER" id="PTHR11575">
    <property type="entry name" value="5'-NUCLEOTIDASE-RELATED"/>
    <property type="match status" value="1"/>
</dbReference>
<dbReference type="GO" id="GO:0000166">
    <property type="term" value="F:nucleotide binding"/>
    <property type="evidence" value="ECO:0007669"/>
    <property type="project" value="UniProtKB-KW"/>
</dbReference>
<dbReference type="AlphaFoldDB" id="A0A023G4Z2"/>
<feature type="domain" description="5'-Nucleotidase C-terminal" evidence="3">
    <location>
        <begin position="4"/>
        <end position="162"/>
    </location>
</feature>
<evidence type="ECO:0000256" key="2">
    <source>
        <dbReference type="RuleBase" id="RU362119"/>
    </source>
</evidence>
<dbReference type="InterPro" id="IPR008334">
    <property type="entry name" value="5'-Nucleotdase_C"/>
</dbReference>
<organism evidence="4">
    <name type="scientific">Amblyomma triste</name>
    <name type="common">Neotropical tick</name>
    <dbReference type="NCBI Taxonomy" id="251400"/>
    <lineage>
        <taxon>Eukaryota</taxon>
        <taxon>Metazoa</taxon>
        <taxon>Ecdysozoa</taxon>
        <taxon>Arthropoda</taxon>
        <taxon>Chelicerata</taxon>
        <taxon>Arachnida</taxon>
        <taxon>Acari</taxon>
        <taxon>Parasitiformes</taxon>
        <taxon>Ixodida</taxon>
        <taxon>Ixodoidea</taxon>
        <taxon>Ixodidae</taxon>
        <taxon>Amblyomminae</taxon>
        <taxon>Amblyomma</taxon>
    </lineage>
</organism>
<evidence type="ECO:0000256" key="1">
    <source>
        <dbReference type="ARBA" id="ARBA00006654"/>
    </source>
</evidence>
<dbReference type="SUPFAM" id="SSF55816">
    <property type="entry name" value="5'-nucleotidase (syn. UDP-sugar hydrolase), C-terminal domain"/>
    <property type="match status" value="1"/>
</dbReference>
<dbReference type="EMBL" id="GBBM01006591">
    <property type="protein sequence ID" value="JAC28827.1"/>
    <property type="molecule type" value="mRNA"/>
</dbReference>
<accession>A0A023G4Z2</accession>
<name>A0A023G4Z2_AMBTT</name>
<evidence type="ECO:0000313" key="4">
    <source>
        <dbReference type="EMBL" id="JAC28827.1"/>
    </source>
</evidence>